<keyword evidence="2" id="KW-1185">Reference proteome</keyword>
<dbReference type="Pfam" id="PF05380">
    <property type="entry name" value="Peptidase_A17"/>
    <property type="match status" value="1"/>
</dbReference>
<dbReference type="PANTHER" id="PTHR47331">
    <property type="entry name" value="PHD-TYPE DOMAIN-CONTAINING PROTEIN"/>
    <property type="match status" value="1"/>
</dbReference>
<comment type="caution">
    <text evidence="1">The sequence shown here is derived from an EMBL/GenBank/DDBJ whole genome shotgun (WGS) entry which is preliminary data.</text>
</comment>
<gene>
    <name evidence="1" type="ORF">AVEN_53567_1</name>
</gene>
<dbReference type="OrthoDB" id="10064286at2759"/>
<dbReference type="Proteomes" id="UP000499080">
    <property type="component" value="Unassembled WGS sequence"/>
</dbReference>
<reference evidence="1 2" key="1">
    <citation type="journal article" date="2019" name="Sci. Rep.">
        <title>Orb-weaving spider Araneus ventricosus genome elucidates the spidroin gene catalogue.</title>
        <authorList>
            <person name="Kono N."/>
            <person name="Nakamura H."/>
            <person name="Ohtoshi R."/>
            <person name="Moran D.A.P."/>
            <person name="Shinohara A."/>
            <person name="Yoshida Y."/>
            <person name="Fujiwara M."/>
            <person name="Mori M."/>
            <person name="Tomita M."/>
            <person name="Arakawa K."/>
        </authorList>
    </citation>
    <scope>NUCLEOTIDE SEQUENCE [LARGE SCALE GENOMIC DNA]</scope>
</reference>
<dbReference type="InterPro" id="IPR008042">
    <property type="entry name" value="Retrotrans_Pao"/>
</dbReference>
<sequence>MGGVDHLDRCISNYRIKNRTKKWTVRVILHMIDFAVSSAWIAYRHKMEAAGALKKDIFDYFHFRLNVATTLIYGVKQSQQRIATISSSDESIEDSELPAIRRIPACMPHDSARKKDVRHMPEMVGDRIHRSIIGPVIAKGKIFIQSLRLPKLDWNDNLPTKVLQTWNDVLVKLPGVDEINVPRYILSDDVNKIDLYGFSDASERAYGVVLYIRCVTNSGIIQTNLLCCKYKVTPLKPVTVPRLELSTALLLARLLHKIVPVLPLSVDKIFLCPYPTIVLAWLDLQPHLMKISSSNKLAEIQSLCSNSNWRYASSNNNPANVRTRGTDARVL</sequence>
<organism evidence="1 2">
    <name type="scientific">Araneus ventricosus</name>
    <name type="common">Orbweaver spider</name>
    <name type="synonym">Epeira ventricosa</name>
    <dbReference type="NCBI Taxonomy" id="182803"/>
    <lineage>
        <taxon>Eukaryota</taxon>
        <taxon>Metazoa</taxon>
        <taxon>Ecdysozoa</taxon>
        <taxon>Arthropoda</taxon>
        <taxon>Chelicerata</taxon>
        <taxon>Arachnida</taxon>
        <taxon>Araneae</taxon>
        <taxon>Araneomorphae</taxon>
        <taxon>Entelegynae</taxon>
        <taxon>Araneoidea</taxon>
        <taxon>Araneidae</taxon>
        <taxon>Araneus</taxon>
    </lineage>
</organism>
<name>A0A4Y2NU12_ARAVE</name>
<evidence type="ECO:0000313" key="2">
    <source>
        <dbReference type="Proteomes" id="UP000499080"/>
    </source>
</evidence>
<protein>
    <recommendedName>
        <fullName evidence="3">PiggyBac transposable element-derived protein domain-containing protein</fullName>
    </recommendedName>
</protein>
<dbReference type="AlphaFoldDB" id="A0A4Y2NU12"/>
<proteinExistence type="predicted"/>
<evidence type="ECO:0000313" key="1">
    <source>
        <dbReference type="EMBL" id="GBN42504.1"/>
    </source>
</evidence>
<dbReference type="EMBL" id="BGPR01009820">
    <property type="protein sequence ID" value="GBN42504.1"/>
    <property type="molecule type" value="Genomic_DNA"/>
</dbReference>
<accession>A0A4Y2NU12</accession>
<evidence type="ECO:0008006" key="3">
    <source>
        <dbReference type="Google" id="ProtNLM"/>
    </source>
</evidence>